<feature type="region of interest" description="Disordered" evidence="1">
    <location>
        <begin position="443"/>
        <end position="488"/>
    </location>
</feature>
<dbReference type="PANTHER" id="PTHR13360">
    <property type="entry name" value="ACTIVATING SIGNAL COINTEGRATOR 1 COMPLEX SUBUNIT 1"/>
    <property type="match status" value="1"/>
</dbReference>
<keyword evidence="4" id="KW-1185">Reference proteome</keyword>
<dbReference type="Pfam" id="PF10469">
    <property type="entry name" value="AKAP7_NLS"/>
    <property type="match status" value="1"/>
</dbReference>
<evidence type="ECO:0000313" key="4">
    <source>
        <dbReference type="Proteomes" id="UP000799536"/>
    </source>
</evidence>
<accession>A0A9P4MQQ1</accession>
<dbReference type="Proteomes" id="UP000799536">
    <property type="component" value="Unassembled WGS sequence"/>
</dbReference>
<feature type="domain" description="A-kinase anchor protein 7-like phosphoesterase" evidence="2">
    <location>
        <begin position="191"/>
        <end position="367"/>
    </location>
</feature>
<organism evidence="3 4">
    <name type="scientific">Delitschia confertaspora ATCC 74209</name>
    <dbReference type="NCBI Taxonomy" id="1513339"/>
    <lineage>
        <taxon>Eukaryota</taxon>
        <taxon>Fungi</taxon>
        <taxon>Dikarya</taxon>
        <taxon>Ascomycota</taxon>
        <taxon>Pezizomycotina</taxon>
        <taxon>Dothideomycetes</taxon>
        <taxon>Pleosporomycetidae</taxon>
        <taxon>Pleosporales</taxon>
        <taxon>Delitschiaceae</taxon>
        <taxon>Delitschia</taxon>
    </lineage>
</organism>
<dbReference type="InterPro" id="IPR009210">
    <property type="entry name" value="ASCC1"/>
</dbReference>
<evidence type="ECO:0000259" key="2">
    <source>
        <dbReference type="Pfam" id="PF10469"/>
    </source>
</evidence>
<reference evidence="3" key="1">
    <citation type="journal article" date="2020" name="Stud. Mycol.">
        <title>101 Dothideomycetes genomes: a test case for predicting lifestyles and emergence of pathogens.</title>
        <authorList>
            <person name="Haridas S."/>
            <person name="Albert R."/>
            <person name="Binder M."/>
            <person name="Bloem J."/>
            <person name="Labutti K."/>
            <person name="Salamov A."/>
            <person name="Andreopoulos B."/>
            <person name="Baker S."/>
            <person name="Barry K."/>
            <person name="Bills G."/>
            <person name="Bluhm B."/>
            <person name="Cannon C."/>
            <person name="Castanera R."/>
            <person name="Culley D."/>
            <person name="Daum C."/>
            <person name="Ezra D."/>
            <person name="Gonzalez J."/>
            <person name="Henrissat B."/>
            <person name="Kuo A."/>
            <person name="Liang C."/>
            <person name="Lipzen A."/>
            <person name="Lutzoni F."/>
            <person name="Magnuson J."/>
            <person name="Mondo S."/>
            <person name="Nolan M."/>
            <person name="Ohm R."/>
            <person name="Pangilinan J."/>
            <person name="Park H.-J."/>
            <person name="Ramirez L."/>
            <person name="Alfaro M."/>
            <person name="Sun H."/>
            <person name="Tritt A."/>
            <person name="Yoshinaga Y."/>
            <person name="Zwiers L.-H."/>
            <person name="Turgeon B."/>
            <person name="Goodwin S."/>
            <person name="Spatafora J."/>
            <person name="Crous P."/>
            <person name="Grigoriev I."/>
        </authorList>
    </citation>
    <scope>NUCLEOTIDE SEQUENCE</scope>
    <source>
        <strain evidence="3">ATCC 74209</strain>
    </source>
</reference>
<protein>
    <recommendedName>
        <fullName evidence="2">A-kinase anchor protein 7-like phosphoesterase domain-containing protein</fullName>
    </recommendedName>
</protein>
<gene>
    <name evidence="3" type="ORF">GQ43DRAFT_440007</name>
</gene>
<feature type="compositionally biased region" description="Polar residues" evidence="1">
    <location>
        <begin position="145"/>
        <end position="160"/>
    </location>
</feature>
<dbReference type="GO" id="GO:0006307">
    <property type="term" value="P:DNA alkylation repair"/>
    <property type="evidence" value="ECO:0007669"/>
    <property type="project" value="InterPro"/>
</dbReference>
<sequence>MLNLPLNQQRLYVQRAFHSSTSELSFYRTHVPTLSFPSEKFRLLYLGSTLRRVSYKTIPSLPGYRDAPKPLFSTQNYYNTTITFPSIRKVIAKMPNGKKKTEYNDFLEGEKLKDNALPRTSLQDTGSLRPMQEDGGDGSIALAPSSATNLSTSNLKSARSVSPPPLHRSPKRTKSGKGKGGKGGAKKPPLTHFLCLPLVNSSSEKQLASSLEKFKQEVTSQDGKEKNTYVPEKAIRPVGTLHLTLGVMSLDEEGMGKVGQAVAELDLSNLLSGGANATPISTSPDESKPIQPLSLSISGLRSMQHAKSTSVLYAEPRDPDNRLEPLANALRDHFTEKGLLVPDNRPLKLHATIVNTIYAKAKGRGGRQAEQSVAAKGTGTAAVGDENANDTEGEITEGEAGHEIIHELDTVDTSAPDVQEVSEEEAKDINTALEAAEDLGMKGAKEKMASATESQAHPTQSETQANQTLSSFPSSAKAKKPNRRGKGSGFIRLDARKIVEQYKDYVWAEGVKVDTVQVCKMGARKAVDEEGRETGEMYEVVFEKVF</sequence>
<name>A0A9P4MQQ1_9PLEO</name>
<evidence type="ECO:0000256" key="1">
    <source>
        <dbReference type="SAM" id="MobiDB-lite"/>
    </source>
</evidence>
<dbReference type="AlphaFoldDB" id="A0A9P4MQQ1"/>
<dbReference type="PANTHER" id="PTHR13360:SF1">
    <property type="entry name" value="ACTIVATING SIGNAL COINTEGRATOR 1 COMPLEX SUBUNIT 1"/>
    <property type="match status" value="1"/>
</dbReference>
<dbReference type="Gene3D" id="3.90.1140.10">
    <property type="entry name" value="Cyclic phosphodiesterase"/>
    <property type="match status" value="1"/>
</dbReference>
<comment type="caution">
    <text evidence="3">The sequence shown here is derived from an EMBL/GenBank/DDBJ whole genome shotgun (WGS) entry which is preliminary data.</text>
</comment>
<dbReference type="InterPro" id="IPR019510">
    <property type="entry name" value="AKAP7-like_phosphoesterase"/>
</dbReference>
<feature type="compositionally biased region" description="Basic residues" evidence="1">
    <location>
        <begin position="477"/>
        <end position="486"/>
    </location>
</feature>
<dbReference type="GO" id="GO:0006355">
    <property type="term" value="P:regulation of DNA-templated transcription"/>
    <property type="evidence" value="ECO:0007669"/>
    <property type="project" value="TreeGrafter"/>
</dbReference>
<feature type="compositionally biased region" description="Basic residues" evidence="1">
    <location>
        <begin position="168"/>
        <end position="180"/>
    </location>
</feature>
<dbReference type="EMBL" id="ML993950">
    <property type="protein sequence ID" value="KAF2202059.1"/>
    <property type="molecule type" value="Genomic_DNA"/>
</dbReference>
<dbReference type="OrthoDB" id="277832at2759"/>
<proteinExistence type="predicted"/>
<evidence type="ECO:0000313" key="3">
    <source>
        <dbReference type="EMBL" id="KAF2202059.1"/>
    </source>
</evidence>
<dbReference type="GO" id="GO:0005634">
    <property type="term" value="C:nucleus"/>
    <property type="evidence" value="ECO:0007669"/>
    <property type="project" value="TreeGrafter"/>
</dbReference>
<feature type="region of interest" description="Disordered" evidence="1">
    <location>
        <begin position="114"/>
        <end position="189"/>
    </location>
</feature>
<feature type="compositionally biased region" description="Polar residues" evidence="1">
    <location>
        <begin position="451"/>
        <end position="469"/>
    </location>
</feature>